<evidence type="ECO:0000256" key="2">
    <source>
        <dbReference type="ARBA" id="ARBA00066752"/>
    </source>
</evidence>
<name>A0A0K1Q8K7_9BACT</name>
<proteinExistence type="predicted"/>
<evidence type="ECO:0000256" key="1">
    <source>
        <dbReference type="ARBA" id="ARBA00052296"/>
    </source>
</evidence>
<evidence type="ECO:0000259" key="3">
    <source>
        <dbReference type="Pfam" id="PF02374"/>
    </source>
</evidence>
<reference evidence="4 5" key="1">
    <citation type="submission" date="2015-08" db="EMBL/GenBank/DDBJ databases">
        <authorList>
            <person name="Babu N.S."/>
            <person name="Beckwith C.J."/>
            <person name="Beseler K.G."/>
            <person name="Brison A."/>
            <person name="Carone J.V."/>
            <person name="Caskin T.P."/>
            <person name="Diamond M."/>
            <person name="Durham M.E."/>
            <person name="Foxe J.M."/>
            <person name="Go M."/>
            <person name="Henderson B.A."/>
            <person name="Jones I.B."/>
            <person name="McGettigan J.A."/>
            <person name="Micheletti S.J."/>
            <person name="Nasrallah M.E."/>
            <person name="Ortiz D."/>
            <person name="Piller C.R."/>
            <person name="Privatt S.R."/>
            <person name="Schneider S.L."/>
            <person name="Sharp S."/>
            <person name="Smith T.C."/>
            <person name="Stanton J.D."/>
            <person name="Ullery H.E."/>
            <person name="Wilson R.J."/>
            <person name="Serrano M.G."/>
            <person name="Buck G."/>
            <person name="Lee V."/>
            <person name="Wang Y."/>
            <person name="Carvalho R."/>
            <person name="Voegtly L."/>
            <person name="Shi R."/>
            <person name="Duckworth R."/>
            <person name="Johnson A."/>
            <person name="Loviza R."/>
            <person name="Walstead R."/>
            <person name="Shah Z."/>
            <person name="Kiflezghi M."/>
            <person name="Wade K."/>
            <person name="Ball S.L."/>
            <person name="Bradley K.W."/>
            <person name="Asai D.J."/>
            <person name="Bowman C.A."/>
            <person name="Russell D.A."/>
            <person name="Pope W.H."/>
            <person name="Jacobs-Sera D."/>
            <person name="Hendrix R.W."/>
            <person name="Hatfull G.F."/>
        </authorList>
    </citation>
    <scope>NUCLEOTIDE SEQUENCE [LARGE SCALE GENOMIC DNA]</scope>
    <source>
        <strain evidence="4 5">DSM 27648</strain>
    </source>
</reference>
<protein>
    <recommendedName>
        <fullName evidence="2">arsenite-transporting ATPase</fullName>
        <ecNumber evidence="2">7.3.2.7</ecNumber>
    </recommendedName>
</protein>
<dbReference type="GO" id="GO:0015446">
    <property type="term" value="F:ATPase-coupled arsenite transmembrane transporter activity"/>
    <property type="evidence" value="ECO:0007669"/>
    <property type="project" value="UniProtKB-EC"/>
</dbReference>
<evidence type="ECO:0000313" key="4">
    <source>
        <dbReference type="EMBL" id="AKV01715.1"/>
    </source>
</evidence>
<dbReference type="PATRIC" id="fig|1391654.3.peg.8489"/>
<dbReference type="Gene3D" id="3.40.50.300">
    <property type="entry name" value="P-loop containing nucleotide triphosphate hydrolases"/>
    <property type="match status" value="1"/>
</dbReference>
<dbReference type="GO" id="GO:0005524">
    <property type="term" value="F:ATP binding"/>
    <property type="evidence" value="ECO:0007669"/>
    <property type="project" value="InterPro"/>
</dbReference>
<organism evidence="4 5">
    <name type="scientific">Labilithrix luteola</name>
    <dbReference type="NCBI Taxonomy" id="1391654"/>
    <lineage>
        <taxon>Bacteria</taxon>
        <taxon>Pseudomonadati</taxon>
        <taxon>Myxococcota</taxon>
        <taxon>Polyangia</taxon>
        <taxon>Polyangiales</taxon>
        <taxon>Labilitrichaceae</taxon>
        <taxon>Labilithrix</taxon>
    </lineage>
</organism>
<dbReference type="InterPro" id="IPR016300">
    <property type="entry name" value="ATPase_ArsA/GET3"/>
</dbReference>
<evidence type="ECO:0000313" key="5">
    <source>
        <dbReference type="Proteomes" id="UP000064967"/>
    </source>
</evidence>
<dbReference type="EC" id="7.3.2.7" evidence="2"/>
<sequence length="387" mass="41314">MASSAPSLAELIETRRVIVTVGAGGVGKTTTAAAIGVAAARAGKRVLCLTIDPAKRLAESLGIGQMTSEAVTVDPRRFADAGVPLEGSLTAMMLDTKRTFDDLILRYSSSKEKAEQLLSNKLYQYVSTSLAGTQEYMAMEKLVAVKDDPRYDLVVLDTPPTANALDFLDAPERLITALDSSTMKWFVEAFQNSGKFSLNLIAKSAATILRGIGRITGGGFLEAMAEFIAELNDLFGGFKERARNVEKALRGPEVAFVLVTSASPPSIQEVLYFAERLEEANMPRGAFVVNRFHMPPPLAEVGITEADASAGIASQKLLLDANAPARIVSAFEDAKRLASLDARHVQSLVASAAKGGTPVVRVAELETDVHDIRLLAKLADILIQPPA</sequence>
<dbReference type="SUPFAM" id="SSF52540">
    <property type="entry name" value="P-loop containing nucleoside triphosphate hydrolases"/>
    <property type="match status" value="1"/>
</dbReference>
<gene>
    <name evidence="4" type="ORF">AKJ09_08378</name>
</gene>
<dbReference type="PANTHER" id="PTHR10803">
    <property type="entry name" value="ARSENICAL PUMP-DRIVING ATPASE ARSENITE-TRANSLOCATING ATPASE"/>
    <property type="match status" value="1"/>
</dbReference>
<feature type="domain" description="ArsA/GET3 Anion-transporting ATPase-like" evidence="3">
    <location>
        <begin position="16"/>
        <end position="295"/>
    </location>
</feature>
<dbReference type="Pfam" id="PF02374">
    <property type="entry name" value="ArsA_ATPase"/>
    <property type="match status" value="1"/>
</dbReference>
<dbReference type="OrthoDB" id="5490584at2"/>
<keyword evidence="5" id="KW-1185">Reference proteome</keyword>
<dbReference type="PANTHER" id="PTHR10803:SF26">
    <property type="entry name" value="ANION TRANSPORTER ATPASE-RELATED"/>
    <property type="match status" value="1"/>
</dbReference>
<dbReference type="STRING" id="1391654.AKJ09_08378"/>
<accession>A0A0K1Q8K7</accession>
<dbReference type="Proteomes" id="UP000064967">
    <property type="component" value="Chromosome"/>
</dbReference>
<dbReference type="InterPro" id="IPR027417">
    <property type="entry name" value="P-loop_NTPase"/>
</dbReference>
<dbReference type="InterPro" id="IPR025723">
    <property type="entry name" value="ArsA/GET3_ATPase-like"/>
</dbReference>
<dbReference type="RefSeq" id="WP_146652760.1">
    <property type="nucleotide sequence ID" value="NZ_CP012333.1"/>
</dbReference>
<dbReference type="AlphaFoldDB" id="A0A0K1Q8K7"/>
<comment type="catalytic activity">
    <reaction evidence="1">
        <text>arsenite(in) + ATP + H2O = arsenite(out) + ADP + phosphate + H(+)</text>
        <dbReference type="Rhea" id="RHEA:11348"/>
        <dbReference type="ChEBI" id="CHEBI:15377"/>
        <dbReference type="ChEBI" id="CHEBI:15378"/>
        <dbReference type="ChEBI" id="CHEBI:29242"/>
        <dbReference type="ChEBI" id="CHEBI:30616"/>
        <dbReference type="ChEBI" id="CHEBI:43474"/>
        <dbReference type="ChEBI" id="CHEBI:456216"/>
        <dbReference type="EC" id="7.3.2.7"/>
    </reaction>
</comment>
<dbReference type="EMBL" id="CP012333">
    <property type="protein sequence ID" value="AKV01715.1"/>
    <property type="molecule type" value="Genomic_DNA"/>
</dbReference>
<dbReference type="GO" id="GO:0016887">
    <property type="term" value="F:ATP hydrolysis activity"/>
    <property type="evidence" value="ECO:0007669"/>
    <property type="project" value="InterPro"/>
</dbReference>
<dbReference type="KEGG" id="llu:AKJ09_08378"/>